<gene>
    <name evidence="2" type="ORF">DFH08DRAFT_880496</name>
</gene>
<keyword evidence="3" id="KW-1185">Reference proteome</keyword>
<accession>A0AAD7EKH1</accession>
<feature type="transmembrane region" description="Helical" evidence="1">
    <location>
        <begin position="224"/>
        <end position="245"/>
    </location>
</feature>
<feature type="transmembrane region" description="Helical" evidence="1">
    <location>
        <begin position="126"/>
        <end position="146"/>
    </location>
</feature>
<keyword evidence="1" id="KW-0472">Membrane</keyword>
<keyword evidence="1" id="KW-0812">Transmembrane</keyword>
<protein>
    <submittedName>
        <fullName evidence="2">Uncharacterized protein</fullName>
    </submittedName>
</protein>
<feature type="transmembrane region" description="Helical" evidence="1">
    <location>
        <begin position="85"/>
        <end position="106"/>
    </location>
</feature>
<evidence type="ECO:0000313" key="2">
    <source>
        <dbReference type="EMBL" id="KAJ7334210.1"/>
    </source>
</evidence>
<dbReference type="AlphaFoldDB" id="A0AAD7EKH1"/>
<evidence type="ECO:0000313" key="3">
    <source>
        <dbReference type="Proteomes" id="UP001218218"/>
    </source>
</evidence>
<dbReference type="EMBL" id="JARIHO010000033">
    <property type="protein sequence ID" value="KAJ7334210.1"/>
    <property type="molecule type" value="Genomic_DNA"/>
</dbReference>
<sequence length="292" mass="32282">MSDLLLDVELSLRQLNVFNSLFTVGLVLLTVVILPPIFSRYVRRTTMWFAFMGSWWLYCVSGLLLVGHQLGPDPPFGICLVQATLIHSVPTLATIAGVCFIVDLYCTLRVSLLRSYWIPMKRTPMFLGLIAVSFLGLSLLPLGIGLQDHTTVNRVQNMFCHINTGLPTLVGAILSGWSIVIAIAAEIAAGIMLWRLRSTLSPSEKKSSPESDAQPIARGMLIRILSFSLFTVLGLILSAIMLFHFDDTQIQGNYLLPVLPILVAIMFGAQKDIILGWRFWRHDSKAAQVGAV</sequence>
<feature type="transmembrane region" description="Helical" evidence="1">
    <location>
        <begin position="45"/>
        <end position="65"/>
    </location>
</feature>
<organism evidence="2 3">
    <name type="scientific">Mycena albidolilacea</name>
    <dbReference type="NCBI Taxonomy" id="1033008"/>
    <lineage>
        <taxon>Eukaryota</taxon>
        <taxon>Fungi</taxon>
        <taxon>Dikarya</taxon>
        <taxon>Basidiomycota</taxon>
        <taxon>Agaricomycotina</taxon>
        <taxon>Agaricomycetes</taxon>
        <taxon>Agaricomycetidae</taxon>
        <taxon>Agaricales</taxon>
        <taxon>Marasmiineae</taxon>
        <taxon>Mycenaceae</taxon>
        <taxon>Mycena</taxon>
    </lineage>
</organism>
<comment type="caution">
    <text evidence="2">The sequence shown here is derived from an EMBL/GenBank/DDBJ whole genome shotgun (WGS) entry which is preliminary data.</text>
</comment>
<feature type="transmembrane region" description="Helical" evidence="1">
    <location>
        <begin position="166"/>
        <end position="196"/>
    </location>
</feature>
<keyword evidence="1" id="KW-1133">Transmembrane helix</keyword>
<name>A0AAD7EKH1_9AGAR</name>
<feature type="transmembrane region" description="Helical" evidence="1">
    <location>
        <begin position="251"/>
        <end position="269"/>
    </location>
</feature>
<evidence type="ECO:0000256" key="1">
    <source>
        <dbReference type="SAM" id="Phobius"/>
    </source>
</evidence>
<dbReference type="Proteomes" id="UP001218218">
    <property type="component" value="Unassembled WGS sequence"/>
</dbReference>
<proteinExistence type="predicted"/>
<feature type="transmembrane region" description="Helical" evidence="1">
    <location>
        <begin position="20"/>
        <end position="38"/>
    </location>
</feature>
<reference evidence="2" key="1">
    <citation type="submission" date="2023-03" db="EMBL/GenBank/DDBJ databases">
        <title>Massive genome expansion in bonnet fungi (Mycena s.s.) driven by repeated elements and novel gene families across ecological guilds.</title>
        <authorList>
            <consortium name="Lawrence Berkeley National Laboratory"/>
            <person name="Harder C.B."/>
            <person name="Miyauchi S."/>
            <person name="Viragh M."/>
            <person name="Kuo A."/>
            <person name="Thoen E."/>
            <person name="Andreopoulos B."/>
            <person name="Lu D."/>
            <person name="Skrede I."/>
            <person name="Drula E."/>
            <person name="Henrissat B."/>
            <person name="Morin E."/>
            <person name="Kohler A."/>
            <person name="Barry K."/>
            <person name="LaButti K."/>
            <person name="Morin E."/>
            <person name="Salamov A."/>
            <person name="Lipzen A."/>
            <person name="Mereny Z."/>
            <person name="Hegedus B."/>
            <person name="Baldrian P."/>
            <person name="Stursova M."/>
            <person name="Weitz H."/>
            <person name="Taylor A."/>
            <person name="Grigoriev I.V."/>
            <person name="Nagy L.G."/>
            <person name="Martin F."/>
            <person name="Kauserud H."/>
        </authorList>
    </citation>
    <scope>NUCLEOTIDE SEQUENCE</scope>
    <source>
        <strain evidence="2">CBHHK002</strain>
    </source>
</reference>